<organism evidence="1 2">
    <name type="scientific">Georgenia faecalis</name>
    <dbReference type="NCBI Taxonomy" id="2483799"/>
    <lineage>
        <taxon>Bacteria</taxon>
        <taxon>Bacillati</taxon>
        <taxon>Actinomycetota</taxon>
        <taxon>Actinomycetes</taxon>
        <taxon>Micrococcales</taxon>
        <taxon>Bogoriellaceae</taxon>
        <taxon>Georgenia</taxon>
    </lineage>
</organism>
<comment type="caution">
    <text evidence="1">The sequence shown here is derived from an EMBL/GenBank/DDBJ whole genome shotgun (WGS) entry which is preliminary data.</text>
</comment>
<dbReference type="EMBL" id="JBHSGF010000006">
    <property type="protein sequence ID" value="MFC4555631.1"/>
    <property type="molecule type" value="Genomic_DNA"/>
</dbReference>
<name>A0ABV9DA21_9MICO</name>
<protein>
    <recommendedName>
        <fullName evidence="3">Tetratricopeptide repeat protein</fullName>
    </recommendedName>
</protein>
<dbReference type="InterPro" id="IPR011990">
    <property type="entry name" value="TPR-like_helical_dom_sf"/>
</dbReference>
<dbReference type="SUPFAM" id="SSF48452">
    <property type="entry name" value="TPR-like"/>
    <property type="match status" value="1"/>
</dbReference>
<dbReference type="Proteomes" id="UP001595955">
    <property type="component" value="Unassembled WGS sequence"/>
</dbReference>
<sequence>MATLSDVDRYILAARLKGYLANNQDALAILSEGLHDHPDDVRLLQLRGIKRLIARDLPGALSDLTRAADGLGGLPDSREFYRSAVEQDVVNLVLGRGERVRDQRTPVDELPDAAHAARGTLHATTWHHLGLARYLTGDFAGAAEAFSRARRAAVDDHQIVTALDWEYMSLRRAGRDEEAAAVLPALDDIAYDPELLDSPSVPNTLRGWYVQRLRMYRGELRPQDLLKNDVNDPLAIATLGHGVGTWYLYNGHPAAAKRAFLRVLELGDPTSVGHLAAGRESIVYDSRSFSSNP</sequence>
<evidence type="ECO:0000313" key="2">
    <source>
        <dbReference type="Proteomes" id="UP001595955"/>
    </source>
</evidence>
<dbReference type="Gene3D" id="1.25.40.10">
    <property type="entry name" value="Tetratricopeptide repeat domain"/>
    <property type="match status" value="1"/>
</dbReference>
<evidence type="ECO:0008006" key="3">
    <source>
        <dbReference type="Google" id="ProtNLM"/>
    </source>
</evidence>
<accession>A0ABV9DA21</accession>
<keyword evidence="2" id="KW-1185">Reference proteome</keyword>
<evidence type="ECO:0000313" key="1">
    <source>
        <dbReference type="EMBL" id="MFC4555631.1"/>
    </source>
</evidence>
<proteinExistence type="predicted"/>
<gene>
    <name evidence="1" type="ORF">ACFO3F_10270</name>
</gene>
<dbReference type="RefSeq" id="WP_164471339.1">
    <property type="nucleotide sequence ID" value="NZ_CP033325.1"/>
</dbReference>
<reference evidence="2" key="1">
    <citation type="journal article" date="2019" name="Int. J. Syst. Evol. Microbiol.">
        <title>The Global Catalogue of Microorganisms (GCM) 10K type strain sequencing project: providing services to taxonomists for standard genome sequencing and annotation.</title>
        <authorList>
            <consortium name="The Broad Institute Genomics Platform"/>
            <consortium name="The Broad Institute Genome Sequencing Center for Infectious Disease"/>
            <person name="Wu L."/>
            <person name="Ma J."/>
        </authorList>
    </citation>
    <scope>NUCLEOTIDE SEQUENCE [LARGE SCALE GENOMIC DNA]</scope>
    <source>
        <strain evidence="2">JCM 3369</strain>
    </source>
</reference>